<dbReference type="Proteomes" id="UP000662939">
    <property type="component" value="Chromosome"/>
</dbReference>
<organism evidence="1 2">
    <name type="scientific">Natronoglycomyces albus</name>
    <dbReference type="NCBI Taxonomy" id="2811108"/>
    <lineage>
        <taxon>Bacteria</taxon>
        <taxon>Bacillati</taxon>
        <taxon>Actinomycetota</taxon>
        <taxon>Actinomycetes</taxon>
        <taxon>Glycomycetales</taxon>
        <taxon>Glycomycetaceae</taxon>
        <taxon>Natronoglycomyces</taxon>
    </lineage>
</organism>
<reference evidence="1" key="1">
    <citation type="submission" date="2021-02" db="EMBL/GenBank/DDBJ databases">
        <title>Natronoglycomyces albus gen. nov., sp. nov, a haloalkaliphilic actinobacterium from a soda solonchak soil.</title>
        <authorList>
            <person name="Sorokin D.Y."/>
            <person name="Khijniak T.V."/>
            <person name="Zakharycheva A.P."/>
            <person name="Boueva O.V."/>
            <person name="Ariskina E.V."/>
            <person name="Hahnke R.L."/>
            <person name="Bunk B."/>
            <person name="Sproer C."/>
            <person name="Schumann P."/>
            <person name="Evtushenko L.I."/>
            <person name="Kublanov I.V."/>
        </authorList>
    </citation>
    <scope>NUCLEOTIDE SEQUENCE</scope>
    <source>
        <strain evidence="1">DSM 106290</strain>
    </source>
</reference>
<protein>
    <submittedName>
        <fullName evidence="1">Uncharacterized protein</fullName>
    </submittedName>
</protein>
<accession>A0A895XQ59</accession>
<dbReference type="RefSeq" id="WP_213171517.1">
    <property type="nucleotide sequence ID" value="NZ_CP070496.1"/>
</dbReference>
<evidence type="ECO:0000313" key="2">
    <source>
        <dbReference type="Proteomes" id="UP000662939"/>
    </source>
</evidence>
<name>A0A895XQ59_9ACTN</name>
<proteinExistence type="predicted"/>
<dbReference type="KEGG" id="nav:JQS30_00770"/>
<gene>
    <name evidence="1" type="ORF">JQS30_00770</name>
</gene>
<evidence type="ECO:0000313" key="1">
    <source>
        <dbReference type="EMBL" id="QSB05509.1"/>
    </source>
</evidence>
<keyword evidence="2" id="KW-1185">Reference proteome</keyword>
<dbReference type="EMBL" id="CP070496">
    <property type="protein sequence ID" value="QSB05509.1"/>
    <property type="molecule type" value="Genomic_DNA"/>
</dbReference>
<sequence>MAKAAHVTEHRATPDVFMMSTFELSNGVADAPLGTFQMDSHRFHVTRHPEHAHTVVVTTQGPKGTPFTVVTIAHDRGEISTATFHPVWVARSKEWKSLLRARVSSILYATCDPSGS</sequence>
<dbReference type="AlphaFoldDB" id="A0A895XQ59"/>